<evidence type="ECO:0000256" key="4">
    <source>
        <dbReference type="ARBA" id="ARBA00023002"/>
    </source>
</evidence>
<protein>
    <recommendedName>
        <fullName evidence="7">Fe2OG dioxygenase domain-containing protein</fullName>
    </recommendedName>
</protein>
<dbReference type="GO" id="GO:0004656">
    <property type="term" value="F:procollagen-proline 4-dioxygenase activity"/>
    <property type="evidence" value="ECO:0007669"/>
    <property type="project" value="TreeGrafter"/>
</dbReference>
<dbReference type="Proteomes" id="UP000308549">
    <property type="component" value="Unassembled WGS sequence"/>
</dbReference>
<evidence type="ECO:0000256" key="2">
    <source>
        <dbReference type="ARBA" id="ARBA00022723"/>
    </source>
</evidence>
<comment type="cofactor">
    <cofactor evidence="1">
        <name>L-ascorbate</name>
        <dbReference type="ChEBI" id="CHEBI:38290"/>
    </cofactor>
</comment>
<dbReference type="FunFam" id="2.60.120.620:FF:000027">
    <property type="entry name" value="Oxidoreductase, 2OG-Fe(II) oxygenase family family"/>
    <property type="match status" value="1"/>
</dbReference>
<comment type="caution">
    <text evidence="8">The sequence shown here is derived from an EMBL/GenBank/DDBJ whole genome shotgun (WGS) entry which is preliminary data.</text>
</comment>
<keyword evidence="4" id="KW-0560">Oxidoreductase</keyword>
<dbReference type="InterPro" id="IPR006620">
    <property type="entry name" value="Pro_4_hyd_alph"/>
</dbReference>
<dbReference type="GO" id="GO:0031418">
    <property type="term" value="F:L-ascorbic acid binding"/>
    <property type="evidence" value="ECO:0007669"/>
    <property type="project" value="InterPro"/>
</dbReference>
<dbReference type="PROSITE" id="PS51471">
    <property type="entry name" value="FE2OG_OXY"/>
    <property type="match status" value="1"/>
</dbReference>
<dbReference type="SMART" id="SM00702">
    <property type="entry name" value="P4Hc"/>
    <property type="match status" value="1"/>
</dbReference>
<dbReference type="AlphaFoldDB" id="A0A4V5N5A6"/>
<dbReference type="OrthoDB" id="420380at2759"/>
<sequence>MANDSGFRWRTVAEVGLVSAVIYFLLGTPGLPSNLIFSSSSTDKTVSTSQVKVESLVYPEKNIECKSHNYDIHVLSTAPLIIYIDGFLSNDESEHLIDMSQANWQTSTVFNSGVETTDSTVRKSEKALIPRDHTVQCIEQRALAIQGWPRETFIERLWTQRYNETGHYAHHYDWATASRTSRRVSTFMVYVHADCTGGGTNFPRVSMPRDARWCEFVECGGDGDGDGGEEGVTFKARKGAAVFWRNFDEEGRGYRETIHAGLPVTSGTKIGLNIWSWFQAGHSVD</sequence>
<accession>A0A4V5N5A6</accession>
<feature type="domain" description="Fe2OG dioxygenase" evidence="7">
    <location>
        <begin position="152"/>
        <end position="280"/>
    </location>
</feature>
<dbReference type="GO" id="GO:0005783">
    <property type="term" value="C:endoplasmic reticulum"/>
    <property type="evidence" value="ECO:0007669"/>
    <property type="project" value="TreeGrafter"/>
</dbReference>
<evidence type="ECO:0000256" key="3">
    <source>
        <dbReference type="ARBA" id="ARBA00022964"/>
    </source>
</evidence>
<keyword evidence="6" id="KW-0472">Membrane</keyword>
<keyword evidence="9" id="KW-1185">Reference proteome</keyword>
<gene>
    <name evidence="8" type="ORF">B0A50_01947</name>
</gene>
<dbReference type="EMBL" id="NAJL01000009">
    <property type="protein sequence ID" value="TKA30979.1"/>
    <property type="molecule type" value="Genomic_DNA"/>
</dbReference>
<feature type="transmembrane region" description="Helical" evidence="6">
    <location>
        <begin position="12"/>
        <end position="31"/>
    </location>
</feature>
<keyword evidence="5" id="KW-0408">Iron</keyword>
<dbReference type="InterPro" id="IPR045054">
    <property type="entry name" value="P4HA-like"/>
</dbReference>
<evidence type="ECO:0000313" key="9">
    <source>
        <dbReference type="Proteomes" id="UP000308549"/>
    </source>
</evidence>
<name>A0A4V5N5A6_9PEZI</name>
<keyword evidence="3" id="KW-0223">Dioxygenase</keyword>
<evidence type="ECO:0000256" key="1">
    <source>
        <dbReference type="ARBA" id="ARBA00001961"/>
    </source>
</evidence>
<dbReference type="InterPro" id="IPR005123">
    <property type="entry name" value="Oxoglu/Fe-dep_dioxygenase_dom"/>
</dbReference>
<reference evidence="8 9" key="1">
    <citation type="submission" date="2017-03" db="EMBL/GenBank/DDBJ databases">
        <title>Genomes of endolithic fungi from Antarctica.</title>
        <authorList>
            <person name="Coleine C."/>
            <person name="Masonjones S."/>
            <person name="Stajich J.E."/>
        </authorList>
    </citation>
    <scope>NUCLEOTIDE SEQUENCE [LARGE SCALE GENOMIC DNA]</scope>
    <source>
        <strain evidence="8 9">CCFEE 6315</strain>
    </source>
</reference>
<proteinExistence type="predicted"/>
<keyword evidence="6" id="KW-0812">Transmembrane</keyword>
<evidence type="ECO:0000256" key="5">
    <source>
        <dbReference type="ARBA" id="ARBA00023004"/>
    </source>
</evidence>
<keyword evidence="2" id="KW-0479">Metal-binding</keyword>
<keyword evidence="6" id="KW-1133">Transmembrane helix</keyword>
<organism evidence="8 9">
    <name type="scientific">Salinomyces thailandicus</name>
    <dbReference type="NCBI Taxonomy" id="706561"/>
    <lineage>
        <taxon>Eukaryota</taxon>
        <taxon>Fungi</taxon>
        <taxon>Dikarya</taxon>
        <taxon>Ascomycota</taxon>
        <taxon>Pezizomycotina</taxon>
        <taxon>Dothideomycetes</taxon>
        <taxon>Dothideomycetidae</taxon>
        <taxon>Mycosphaerellales</taxon>
        <taxon>Teratosphaeriaceae</taxon>
        <taxon>Salinomyces</taxon>
    </lineage>
</organism>
<dbReference type="Pfam" id="PF13640">
    <property type="entry name" value="2OG-FeII_Oxy_3"/>
    <property type="match status" value="1"/>
</dbReference>
<dbReference type="Gene3D" id="2.60.120.620">
    <property type="entry name" value="q2cbj1_9rhob like domain"/>
    <property type="match status" value="1"/>
</dbReference>
<dbReference type="PANTHER" id="PTHR10869">
    <property type="entry name" value="PROLYL 4-HYDROXYLASE ALPHA SUBUNIT"/>
    <property type="match status" value="1"/>
</dbReference>
<evidence type="ECO:0000259" key="7">
    <source>
        <dbReference type="PROSITE" id="PS51471"/>
    </source>
</evidence>
<dbReference type="GO" id="GO:0005506">
    <property type="term" value="F:iron ion binding"/>
    <property type="evidence" value="ECO:0007669"/>
    <property type="project" value="InterPro"/>
</dbReference>
<evidence type="ECO:0000313" key="8">
    <source>
        <dbReference type="EMBL" id="TKA30979.1"/>
    </source>
</evidence>
<dbReference type="PANTHER" id="PTHR10869:SF246">
    <property type="entry name" value="TRANSMEMBRANE PROLYL 4-HYDROXYLASE"/>
    <property type="match status" value="1"/>
</dbReference>
<dbReference type="InterPro" id="IPR044862">
    <property type="entry name" value="Pro_4_hyd_alph_FE2OG_OXY"/>
</dbReference>
<evidence type="ECO:0000256" key="6">
    <source>
        <dbReference type="SAM" id="Phobius"/>
    </source>
</evidence>